<dbReference type="InterPro" id="IPR050808">
    <property type="entry name" value="Phage_Integrase"/>
</dbReference>
<dbReference type="InterPro" id="IPR025166">
    <property type="entry name" value="Integrase_DNA_bind_dom"/>
</dbReference>
<accession>A0A2T3IMM8</accession>
<dbReference type="PROSITE" id="PS51898">
    <property type="entry name" value="TYR_RECOMBINASE"/>
    <property type="match status" value="1"/>
</dbReference>
<dbReference type="Gene3D" id="3.30.160.390">
    <property type="entry name" value="Integrase, DNA-binding domain"/>
    <property type="match status" value="1"/>
</dbReference>
<gene>
    <name evidence="7" type="ORF">CTM88_06650</name>
</gene>
<evidence type="ECO:0000313" key="7">
    <source>
        <dbReference type="EMBL" id="PSU29626.1"/>
    </source>
</evidence>
<dbReference type="InterPro" id="IPR002104">
    <property type="entry name" value="Integrase_catalytic"/>
</dbReference>
<dbReference type="PANTHER" id="PTHR30629">
    <property type="entry name" value="PROPHAGE INTEGRASE"/>
    <property type="match status" value="1"/>
</dbReference>
<dbReference type="Pfam" id="PF13356">
    <property type="entry name" value="Arm-DNA-bind_3"/>
    <property type="match status" value="1"/>
</dbReference>
<keyword evidence="5" id="KW-0175">Coiled coil</keyword>
<evidence type="ECO:0000256" key="1">
    <source>
        <dbReference type="ARBA" id="ARBA00008857"/>
    </source>
</evidence>
<dbReference type="CDD" id="cd00801">
    <property type="entry name" value="INT_P4_C"/>
    <property type="match status" value="1"/>
</dbReference>
<dbReference type="AlphaFoldDB" id="A0A2T3IMM8"/>
<comment type="caution">
    <text evidence="7">The sequence shown here is derived from an EMBL/GenBank/DDBJ whole genome shotgun (WGS) entry which is preliminary data.</text>
</comment>
<reference evidence="7 8" key="1">
    <citation type="submission" date="2018-03" db="EMBL/GenBank/DDBJ databases">
        <title>Whole genome sequencing of Histamine producing bacteria.</title>
        <authorList>
            <person name="Butler K."/>
        </authorList>
    </citation>
    <scope>NUCLEOTIDE SEQUENCE [LARGE SCALE GENOMIC DNA]</scope>
    <source>
        <strain evidence="7 8">BS2</strain>
    </source>
</reference>
<dbReference type="Gene3D" id="1.10.443.10">
    <property type="entry name" value="Intergrase catalytic core"/>
    <property type="match status" value="1"/>
</dbReference>
<sequence length="431" mass="49441">MLTVTQIKGYKTKGACEYLWDQSKMRGVGRLGVQCLSSGSKVFVFRFFVGNKRNFIQLGSFPAMSLEAARTLAQKYGGMLKQGLNPKEQLDKERKAQEAAEYEAKRLNELEDKLGSLEQLVESYAKRMVLDGKRTSERMLKAVQADVYPVIPPATKAKDVIPNDIKIVLAKMIQRGASTQSNKVRSYLHAAFNYALRHDNDPANMSTDTLFNVTFNPVSSVPKQSHVDKVGEHWLKWHELRQLISQDSAQYFTTEDIHILIQLCVYLGGQRPYEIMASRWDYVDLEGGFFEISSEVSKNYKANVIPLTNTAYSLLYRLKEINGDSGYLFPRNNKLGHLDPNNLSKNIRQFCTKTGFNKFVPRDLRRTVKTLTGELGISKELRDRVQNHAMSDVSSKHYDRYDYIKEKRMVLERWEDKLNEDDMSNIVELFG</sequence>
<evidence type="ECO:0000259" key="6">
    <source>
        <dbReference type="PROSITE" id="PS51898"/>
    </source>
</evidence>
<protein>
    <submittedName>
        <fullName evidence="7">Site-specific integrase</fullName>
    </submittedName>
</protein>
<dbReference type="PANTHER" id="PTHR30629:SF2">
    <property type="entry name" value="PROPHAGE INTEGRASE INTS-RELATED"/>
    <property type="match status" value="1"/>
</dbReference>
<dbReference type="Gene3D" id="1.10.150.130">
    <property type="match status" value="1"/>
</dbReference>
<evidence type="ECO:0000256" key="5">
    <source>
        <dbReference type="SAM" id="Coils"/>
    </source>
</evidence>
<proteinExistence type="inferred from homology"/>
<feature type="domain" description="Tyr recombinase" evidence="6">
    <location>
        <begin position="239"/>
        <end position="411"/>
    </location>
</feature>
<dbReference type="EMBL" id="PYMK01000006">
    <property type="protein sequence ID" value="PSU29626.1"/>
    <property type="molecule type" value="Genomic_DNA"/>
</dbReference>
<dbReference type="InterPro" id="IPR011010">
    <property type="entry name" value="DNA_brk_join_enz"/>
</dbReference>
<keyword evidence="2" id="KW-0229">DNA integration</keyword>
<keyword evidence="4" id="KW-0233">DNA recombination</keyword>
<dbReference type="GO" id="GO:0003677">
    <property type="term" value="F:DNA binding"/>
    <property type="evidence" value="ECO:0007669"/>
    <property type="project" value="UniProtKB-KW"/>
</dbReference>
<dbReference type="InterPro" id="IPR010998">
    <property type="entry name" value="Integrase_recombinase_N"/>
</dbReference>
<dbReference type="GO" id="GO:0006310">
    <property type="term" value="P:DNA recombination"/>
    <property type="evidence" value="ECO:0007669"/>
    <property type="project" value="UniProtKB-KW"/>
</dbReference>
<feature type="coiled-coil region" evidence="5">
    <location>
        <begin position="90"/>
        <end position="127"/>
    </location>
</feature>
<evidence type="ECO:0000256" key="2">
    <source>
        <dbReference type="ARBA" id="ARBA00022908"/>
    </source>
</evidence>
<name>A0A2T3IMM8_9GAMM</name>
<dbReference type="GO" id="GO:0015074">
    <property type="term" value="P:DNA integration"/>
    <property type="evidence" value="ECO:0007669"/>
    <property type="project" value="UniProtKB-KW"/>
</dbReference>
<keyword evidence="3" id="KW-0238">DNA-binding</keyword>
<evidence type="ECO:0000313" key="8">
    <source>
        <dbReference type="Proteomes" id="UP000240254"/>
    </source>
</evidence>
<dbReference type="InterPro" id="IPR013762">
    <property type="entry name" value="Integrase-like_cat_sf"/>
</dbReference>
<dbReference type="SUPFAM" id="SSF56349">
    <property type="entry name" value="DNA breaking-rejoining enzymes"/>
    <property type="match status" value="1"/>
</dbReference>
<dbReference type="OrthoDB" id="9795573at2"/>
<evidence type="ECO:0000256" key="4">
    <source>
        <dbReference type="ARBA" id="ARBA00023172"/>
    </source>
</evidence>
<dbReference type="Pfam" id="PF00589">
    <property type="entry name" value="Phage_integrase"/>
    <property type="match status" value="1"/>
</dbReference>
<dbReference type="Proteomes" id="UP000240254">
    <property type="component" value="Unassembled WGS sequence"/>
</dbReference>
<evidence type="ECO:0000256" key="3">
    <source>
        <dbReference type="ARBA" id="ARBA00023125"/>
    </source>
</evidence>
<comment type="similarity">
    <text evidence="1">Belongs to the 'phage' integrase family.</text>
</comment>
<organism evidence="7 8">
    <name type="scientific">Photobacterium aquimaris</name>
    <dbReference type="NCBI Taxonomy" id="512643"/>
    <lineage>
        <taxon>Bacteria</taxon>
        <taxon>Pseudomonadati</taxon>
        <taxon>Pseudomonadota</taxon>
        <taxon>Gammaproteobacteria</taxon>
        <taxon>Vibrionales</taxon>
        <taxon>Vibrionaceae</taxon>
        <taxon>Photobacterium</taxon>
    </lineage>
</organism>
<dbReference type="RefSeq" id="WP_065177232.1">
    <property type="nucleotide sequence ID" value="NZ_LZFA01000065.1"/>
</dbReference>
<dbReference type="InterPro" id="IPR038488">
    <property type="entry name" value="Integrase_DNA-bd_sf"/>
</dbReference>